<dbReference type="AlphaFoldDB" id="A0A9C9ELI0"/>
<reference evidence="1" key="1">
    <citation type="journal article" date="2020" name="mSystems">
        <title>Genome- and Community-Level Interaction Insights into Carbon Utilization and Element Cycling Functions of Hydrothermarchaeota in Hydrothermal Sediment.</title>
        <authorList>
            <person name="Zhou Z."/>
            <person name="Liu Y."/>
            <person name="Xu W."/>
            <person name="Pan J."/>
            <person name="Luo Z.H."/>
            <person name="Li M."/>
        </authorList>
    </citation>
    <scope>NUCLEOTIDE SEQUENCE</scope>
    <source>
        <strain evidence="1">HyVt-388</strain>
    </source>
</reference>
<dbReference type="EMBL" id="DRIG01000014">
    <property type="protein sequence ID" value="HEC77721.1"/>
    <property type="molecule type" value="Genomic_DNA"/>
</dbReference>
<evidence type="ECO:0000313" key="1">
    <source>
        <dbReference type="EMBL" id="HEC77721.1"/>
    </source>
</evidence>
<accession>A0A9C9ELI0</accession>
<comment type="caution">
    <text evidence="1">The sequence shown here is derived from an EMBL/GenBank/DDBJ whole genome shotgun (WGS) entry which is preliminary data.</text>
</comment>
<gene>
    <name evidence="1" type="ORF">ENI34_01085</name>
</gene>
<name>A0A9C9ELI0_UNCW3</name>
<proteinExistence type="predicted"/>
<organism evidence="1 2">
    <name type="scientific">candidate division WOR-3 bacterium</name>
    <dbReference type="NCBI Taxonomy" id="2052148"/>
    <lineage>
        <taxon>Bacteria</taxon>
        <taxon>Bacteria division WOR-3</taxon>
    </lineage>
</organism>
<protein>
    <submittedName>
        <fullName evidence="1">Uncharacterized protein</fullName>
    </submittedName>
</protein>
<dbReference type="Proteomes" id="UP000885826">
    <property type="component" value="Unassembled WGS sequence"/>
</dbReference>
<evidence type="ECO:0000313" key="2">
    <source>
        <dbReference type="Proteomes" id="UP000885826"/>
    </source>
</evidence>
<sequence>MSILTRIYLNSSKRRFTKNFTPLGFKGKADFLISMPHQVGSALEALAIVGGLHKKGRIVLLLPEVLTNICRFLKLQKYETIYYKTPLKLFSKEYKSLKEILSTKKFDYLIELNEPPNIAIPYLVPVERRISFYTEKIYPYYNILIKDNLQTLAEFFNIKQYKLKNFFAFNLKEKKEVLQKFNKKKPLLFINDKDTEVWNGDRIAVDEEISLSDPELYRILYFSDAYCGRRDELYKCAKLFNKKIIEE</sequence>